<dbReference type="Proteomes" id="UP000193396">
    <property type="component" value="Unassembled WGS sequence"/>
</dbReference>
<dbReference type="EMBL" id="JFKB01000010">
    <property type="protein sequence ID" value="OSQ46842.1"/>
    <property type="molecule type" value="Genomic_DNA"/>
</dbReference>
<name>A0A1Y2L9B5_9PROT</name>
<comment type="caution">
    <text evidence="2">The sequence shown here is derived from an EMBL/GenBank/DDBJ whole genome shotgun (WGS) entry which is preliminary data.</text>
</comment>
<accession>A0A1Y2L9B5</accession>
<evidence type="ECO:0000256" key="1">
    <source>
        <dbReference type="SAM" id="MobiDB-lite"/>
    </source>
</evidence>
<evidence type="ECO:0000313" key="2">
    <source>
        <dbReference type="EMBL" id="OSQ46842.1"/>
    </source>
</evidence>
<organism evidence="2 3">
    <name type="scientific">Thalassospira alkalitolerans</name>
    <dbReference type="NCBI Taxonomy" id="1293890"/>
    <lineage>
        <taxon>Bacteria</taxon>
        <taxon>Pseudomonadati</taxon>
        <taxon>Pseudomonadota</taxon>
        <taxon>Alphaproteobacteria</taxon>
        <taxon>Rhodospirillales</taxon>
        <taxon>Thalassospiraceae</taxon>
        <taxon>Thalassospira</taxon>
    </lineage>
</organism>
<evidence type="ECO:0000313" key="3">
    <source>
        <dbReference type="Proteomes" id="UP000193396"/>
    </source>
</evidence>
<dbReference type="InterPro" id="IPR025227">
    <property type="entry name" value="DUF4169"/>
</dbReference>
<keyword evidence="3" id="KW-1185">Reference proteome</keyword>
<dbReference type="Pfam" id="PF13770">
    <property type="entry name" value="DUF4169"/>
    <property type="match status" value="1"/>
</dbReference>
<feature type="region of interest" description="Disordered" evidence="1">
    <location>
        <begin position="1"/>
        <end position="140"/>
    </location>
</feature>
<feature type="compositionally biased region" description="Basic and acidic residues" evidence="1">
    <location>
        <begin position="58"/>
        <end position="83"/>
    </location>
</feature>
<feature type="compositionally biased region" description="Basic and acidic residues" evidence="1">
    <location>
        <begin position="119"/>
        <end position="128"/>
    </location>
</feature>
<reference evidence="2 3" key="1">
    <citation type="submission" date="2014-03" db="EMBL/GenBank/DDBJ databases">
        <title>The draft genome sequence of Thalassospira alkalitolerans JCM 18968.</title>
        <authorList>
            <person name="Lai Q."/>
            <person name="Shao Z."/>
        </authorList>
    </citation>
    <scope>NUCLEOTIDE SEQUENCE [LARGE SCALE GENOMIC DNA]</scope>
    <source>
        <strain evidence="2 3">JCM 18968</strain>
    </source>
</reference>
<sequence length="158" mass="17407">MVFMLNPSPDSTARFFGASSQGEARVGDLVNLRQARKKKKRDAKERQADANRSLHGRTRGERTKKDAEDHKADKEHEGHFREDVDVEAPDAETVGSKSSEVEHPNADSSETENPTVPKPEVDQVKDAKPVTSKAVKPDASNVVSFFRAANPNSEPDND</sequence>
<dbReference type="AlphaFoldDB" id="A0A1Y2L9B5"/>
<proteinExistence type="predicted"/>
<dbReference type="STRING" id="1293890.TALK_14780"/>
<gene>
    <name evidence="2" type="ORF">TALK_14780</name>
</gene>
<protein>
    <submittedName>
        <fullName evidence="2">Uncharacterized protein</fullName>
    </submittedName>
</protein>